<evidence type="ECO:0000313" key="2">
    <source>
        <dbReference type="EMBL" id="GAH84953.1"/>
    </source>
</evidence>
<evidence type="ECO:0000259" key="1">
    <source>
        <dbReference type="PROSITE" id="PS50056"/>
    </source>
</evidence>
<name>X1KSK5_9ZZZZ</name>
<dbReference type="InterPro" id="IPR000387">
    <property type="entry name" value="Tyr_Pase_dom"/>
</dbReference>
<organism evidence="2">
    <name type="scientific">marine sediment metagenome</name>
    <dbReference type="NCBI Taxonomy" id="412755"/>
    <lineage>
        <taxon>unclassified sequences</taxon>
        <taxon>metagenomes</taxon>
        <taxon>ecological metagenomes</taxon>
    </lineage>
</organism>
<reference evidence="2" key="1">
    <citation type="journal article" date="2014" name="Front. Microbiol.">
        <title>High frequency of phylogenetically diverse reductive dehalogenase-homologous genes in deep subseafloor sedimentary metagenomes.</title>
        <authorList>
            <person name="Kawai M."/>
            <person name="Futagami T."/>
            <person name="Toyoda A."/>
            <person name="Takaki Y."/>
            <person name="Nishi S."/>
            <person name="Hori S."/>
            <person name="Arai W."/>
            <person name="Tsubouchi T."/>
            <person name="Morono Y."/>
            <person name="Uchiyama I."/>
            <person name="Ito T."/>
            <person name="Fujiyama A."/>
            <person name="Inagaki F."/>
            <person name="Takami H."/>
        </authorList>
    </citation>
    <scope>NUCLEOTIDE SEQUENCE</scope>
    <source>
        <strain evidence="2">Expedition CK06-06</strain>
    </source>
</reference>
<dbReference type="AlphaFoldDB" id="X1KSK5"/>
<dbReference type="EMBL" id="BARU01035832">
    <property type="protein sequence ID" value="GAH84953.1"/>
    <property type="molecule type" value="Genomic_DNA"/>
</dbReference>
<feature type="domain" description="Tyrosine specific protein phosphatases" evidence="1">
    <location>
        <begin position="77"/>
        <end position="108"/>
    </location>
</feature>
<proteinExistence type="predicted"/>
<dbReference type="InterPro" id="IPR029021">
    <property type="entry name" value="Prot-tyrosine_phosphatase-like"/>
</dbReference>
<dbReference type="PROSITE" id="PS50056">
    <property type="entry name" value="TYR_PHOSPHATASE_2"/>
    <property type="match status" value="1"/>
</dbReference>
<gene>
    <name evidence="2" type="ORF">S03H2_56035</name>
</gene>
<feature type="non-terminal residue" evidence="2">
    <location>
        <position position="108"/>
    </location>
</feature>
<accession>X1KSK5</accession>
<comment type="caution">
    <text evidence="2">The sequence shown here is derived from an EMBL/GenBank/DDBJ whole genome shotgun (WGS) entry which is preliminary data.</text>
</comment>
<dbReference type="Gene3D" id="3.90.190.10">
    <property type="entry name" value="Protein tyrosine phosphatase superfamily"/>
    <property type="match status" value="1"/>
</dbReference>
<sequence>MPKIADKVTSPHISQITDYLYISAFPRGEHVEEIVALGVRLVLSMHWMRPTKMLGKPPVKLLWLPTFDNMFLPMPIKTLSKGVRAALPVIDDGGAVLVHCKSGVHRSV</sequence>
<dbReference type="SUPFAM" id="SSF52799">
    <property type="entry name" value="(Phosphotyrosine protein) phosphatases II"/>
    <property type="match status" value="1"/>
</dbReference>
<protein>
    <recommendedName>
        <fullName evidence="1">Tyrosine specific protein phosphatases domain-containing protein</fullName>
    </recommendedName>
</protein>